<sequence>MSPWRRAAAALVWCAACAIGAPAQAGGWPDVCRTTTPLTAADQDRLLRLSAVLRQTLEDSGAPAVLISRAGLDLSRFGIRYSHAAIAWRSERGEWSARQLYYDCAAGQPRLYDQGLAGFVMGMDAPQRSYLSVAPLPGPAGQAVRDALLDAPRALRLLAARYSANAYAYGLDYQNCNQWVVELLATAWGALPDGPDLRARAQDWLRGAGYAPEPVHVDSHALMFAAGFVPLLHLRDHPEDDRYALRLRMSLPATVEAFVRQRLPQADRTELCLAGDGVVAHAGWAPLGDACRPGEGDRLLPLP</sequence>
<protein>
    <recommendedName>
        <fullName evidence="4">DUF2145 domain-containing protein</fullName>
    </recommendedName>
</protein>
<dbReference type="Proteomes" id="UP001267710">
    <property type="component" value="Unassembled WGS sequence"/>
</dbReference>
<proteinExistence type="predicted"/>
<dbReference type="Pfam" id="PF09916">
    <property type="entry name" value="DUF2145"/>
    <property type="match status" value="1"/>
</dbReference>
<evidence type="ECO:0000256" key="1">
    <source>
        <dbReference type="SAM" id="SignalP"/>
    </source>
</evidence>
<dbReference type="PIRSF" id="PIRSF028477">
    <property type="entry name" value="UCP028477"/>
    <property type="match status" value="1"/>
</dbReference>
<evidence type="ECO:0000313" key="2">
    <source>
        <dbReference type="EMBL" id="MDR6212726.1"/>
    </source>
</evidence>
<name>A0ABU1I692_9BURK</name>
<keyword evidence="1" id="KW-0732">Signal</keyword>
<reference evidence="2 3" key="1">
    <citation type="submission" date="2023-08" db="EMBL/GenBank/DDBJ databases">
        <title>Functional and genomic diversity of the sorghum phyllosphere microbiome.</title>
        <authorList>
            <person name="Shade A."/>
        </authorList>
    </citation>
    <scope>NUCLEOTIDE SEQUENCE [LARGE SCALE GENOMIC DNA]</scope>
    <source>
        <strain evidence="2 3">SORGH_AS_0335</strain>
    </source>
</reference>
<feature type="chain" id="PRO_5047414742" description="DUF2145 domain-containing protein" evidence="1">
    <location>
        <begin position="26"/>
        <end position="303"/>
    </location>
</feature>
<dbReference type="RefSeq" id="WP_309825691.1">
    <property type="nucleotide sequence ID" value="NZ_JAVIZX010000001.1"/>
</dbReference>
<dbReference type="InterPro" id="IPR014547">
    <property type="entry name" value="UCP028477"/>
</dbReference>
<evidence type="ECO:0008006" key="4">
    <source>
        <dbReference type="Google" id="ProtNLM"/>
    </source>
</evidence>
<keyword evidence="3" id="KW-1185">Reference proteome</keyword>
<feature type="signal peptide" evidence="1">
    <location>
        <begin position="1"/>
        <end position="25"/>
    </location>
</feature>
<dbReference type="EMBL" id="JAVIZX010000001">
    <property type="protein sequence ID" value="MDR6212726.1"/>
    <property type="molecule type" value="Genomic_DNA"/>
</dbReference>
<gene>
    <name evidence="2" type="ORF">QE399_000415</name>
</gene>
<comment type="caution">
    <text evidence="2">The sequence shown here is derived from an EMBL/GenBank/DDBJ whole genome shotgun (WGS) entry which is preliminary data.</text>
</comment>
<evidence type="ECO:0000313" key="3">
    <source>
        <dbReference type="Proteomes" id="UP001267710"/>
    </source>
</evidence>
<organism evidence="2 3">
    <name type="scientific">Paracidovorax wautersii</name>
    <dbReference type="NCBI Taxonomy" id="1177982"/>
    <lineage>
        <taxon>Bacteria</taxon>
        <taxon>Pseudomonadati</taxon>
        <taxon>Pseudomonadota</taxon>
        <taxon>Betaproteobacteria</taxon>
        <taxon>Burkholderiales</taxon>
        <taxon>Comamonadaceae</taxon>
        <taxon>Paracidovorax</taxon>
    </lineage>
</organism>
<accession>A0ABU1I692</accession>